<dbReference type="EMBL" id="JAHQIW010007185">
    <property type="protein sequence ID" value="KAJ1372794.1"/>
    <property type="molecule type" value="Genomic_DNA"/>
</dbReference>
<evidence type="ECO:0000313" key="2">
    <source>
        <dbReference type="EMBL" id="KAJ1372794.1"/>
    </source>
</evidence>
<name>A0AAD5RDJ2_PARTN</name>
<keyword evidence="1" id="KW-0812">Transmembrane</keyword>
<accession>A0AAD5RDJ2</accession>
<organism evidence="2 3">
    <name type="scientific">Parelaphostrongylus tenuis</name>
    <name type="common">Meningeal worm</name>
    <dbReference type="NCBI Taxonomy" id="148309"/>
    <lineage>
        <taxon>Eukaryota</taxon>
        <taxon>Metazoa</taxon>
        <taxon>Ecdysozoa</taxon>
        <taxon>Nematoda</taxon>
        <taxon>Chromadorea</taxon>
        <taxon>Rhabditida</taxon>
        <taxon>Rhabditina</taxon>
        <taxon>Rhabditomorpha</taxon>
        <taxon>Strongyloidea</taxon>
        <taxon>Metastrongylidae</taxon>
        <taxon>Parelaphostrongylus</taxon>
    </lineage>
</organism>
<protein>
    <submittedName>
        <fullName evidence="2">Uncharacterized protein</fullName>
    </submittedName>
</protein>
<feature type="transmembrane region" description="Helical" evidence="1">
    <location>
        <begin position="88"/>
        <end position="107"/>
    </location>
</feature>
<sequence>MFAATITNSQLSSRPTKNLELQSSKLYWLVVSCTERFKALSNGESLWGASCIQRHQALFEILVILQLLVNLSIYMAAAYVLCAQKNKLLRLLAMLKGLCCIVGTTTITNNPPRKV</sequence>
<evidence type="ECO:0000313" key="3">
    <source>
        <dbReference type="Proteomes" id="UP001196413"/>
    </source>
</evidence>
<proteinExistence type="predicted"/>
<keyword evidence="1" id="KW-1133">Transmembrane helix</keyword>
<evidence type="ECO:0000256" key="1">
    <source>
        <dbReference type="SAM" id="Phobius"/>
    </source>
</evidence>
<keyword evidence="3" id="KW-1185">Reference proteome</keyword>
<dbReference type="Proteomes" id="UP001196413">
    <property type="component" value="Unassembled WGS sequence"/>
</dbReference>
<comment type="caution">
    <text evidence="2">The sequence shown here is derived from an EMBL/GenBank/DDBJ whole genome shotgun (WGS) entry which is preliminary data.</text>
</comment>
<keyword evidence="1" id="KW-0472">Membrane</keyword>
<feature type="transmembrane region" description="Helical" evidence="1">
    <location>
        <begin position="57"/>
        <end position="81"/>
    </location>
</feature>
<dbReference type="AlphaFoldDB" id="A0AAD5RDJ2"/>
<gene>
    <name evidence="2" type="ORF">KIN20_035063</name>
</gene>
<reference evidence="2" key="1">
    <citation type="submission" date="2021-06" db="EMBL/GenBank/DDBJ databases">
        <title>Parelaphostrongylus tenuis whole genome reference sequence.</title>
        <authorList>
            <person name="Garwood T.J."/>
            <person name="Larsen P.A."/>
            <person name="Fountain-Jones N.M."/>
            <person name="Garbe J.R."/>
            <person name="Macchietto M.G."/>
            <person name="Kania S.A."/>
            <person name="Gerhold R.W."/>
            <person name="Richards J.E."/>
            <person name="Wolf T.M."/>
        </authorList>
    </citation>
    <scope>NUCLEOTIDE SEQUENCE</scope>
    <source>
        <strain evidence="2">MNPRO001-30</strain>
        <tissue evidence="2">Meninges</tissue>
    </source>
</reference>